<organism evidence="1 2">
    <name type="scientific">Dictyocaulus viviparus</name>
    <name type="common">Bovine lungworm</name>
    <dbReference type="NCBI Taxonomy" id="29172"/>
    <lineage>
        <taxon>Eukaryota</taxon>
        <taxon>Metazoa</taxon>
        <taxon>Ecdysozoa</taxon>
        <taxon>Nematoda</taxon>
        <taxon>Chromadorea</taxon>
        <taxon>Rhabditida</taxon>
        <taxon>Rhabditina</taxon>
        <taxon>Rhabditomorpha</taxon>
        <taxon>Strongyloidea</taxon>
        <taxon>Metastrongylidae</taxon>
        <taxon>Dictyocaulus</taxon>
    </lineage>
</organism>
<sequence>MKDLIYKKALPVSNNQIRDVVWWVPSGESYQATKVTVMEARKRYTTYSFRLILQKSQCDFSRTSAVSLRHCKPIPSSKKRLSSQLQIDRDNLICRLYTFLRLLFSIRSL</sequence>
<dbReference type="EMBL" id="KN716234">
    <property type="protein sequence ID" value="KJH49459.1"/>
    <property type="molecule type" value="Genomic_DNA"/>
</dbReference>
<proteinExistence type="predicted"/>
<gene>
    <name evidence="1" type="ORF">DICVIV_04396</name>
</gene>
<dbReference type="AlphaFoldDB" id="A0A0D8Y0A5"/>
<evidence type="ECO:0000313" key="1">
    <source>
        <dbReference type="EMBL" id="KJH49459.1"/>
    </source>
</evidence>
<dbReference type="OrthoDB" id="5787458at2759"/>
<reference evidence="2" key="2">
    <citation type="journal article" date="2016" name="Sci. Rep.">
        <title>Dictyocaulus viviparus genome, variome and transcriptome elucidate lungworm biology and support future intervention.</title>
        <authorList>
            <person name="McNulty S.N."/>
            <person name="Strube C."/>
            <person name="Rosa B.A."/>
            <person name="Martin J.C."/>
            <person name="Tyagi R."/>
            <person name="Choi Y.J."/>
            <person name="Wang Q."/>
            <person name="Hallsworth Pepin K."/>
            <person name="Zhang X."/>
            <person name="Ozersky P."/>
            <person name="Wilson R.K."/>
            <person name="Sternberg P.W."/>
            <person name="Gasser R.B."/>
            <person name="Mitreva M."/>
        </authorList>
    </citation>
    <scope>NUCLEOTIDE SEQUENCE [LARGE SCALE GENOMIC DNA]</scope>
    <source>
        <strain evidence="2">HannoverDv2000</strain>
    </source>
</reference>
<keyword evidence="2" id="KW-1185">Reference proteome</keyword>
<protein>
    <submittedName>
        <fullName evidence="1">Uncharacterized protein</fullName>
    </submittedName>
</protein>
<evidence type="ECO:0000313" key="2">
    <source>
        <dbReference type="Proteomes" id="UP000053766"/>
    </source>
</evidence>
<reference evidence="1 2" key="1">
    <citation type="submission" date="2013-11" db="EMBL/GenBank/DDBJ databases">
        <title>Draft genome of the bovine lungworm Dictyocaulus viviparus.</title>
        <authorList>
            <person name="Mitreva M."/>
        </authorList>
    </citation>
    <scope>NUCLEOTIDE SEQUENCE [LARGE SCALE GENOMIC DNA]</scope>
    <source>
        <strain evidence="1 2">HannoverDv2000</strain>
    </source>
</reference>
<name>A0A0D8Y0A5_DICVI</name>
<dbReference type="Proteomes" id="UP000053766">
    <property type="component" value="Unassembled WGS sequence"/>
</dbReference>
<accession>A0A0D8Y0A5</accession>